<dbReference type="GO" id="GO:0005737">
    <property type="term" value="C:cytoplasm"/>
    <property type="evidence" value="ECO:0007669"/>
    <property type="project" value="TreeGrafter"/>
</dbReference>
<comment type="caution">
    <text evidence="2">The sequence shown here is derived from an EMBL/GenBank/DDBJ whole genome shotgun (WGS) entry which is preliminary data.</text>
</comment>
<evidence type="ECO:0000313" key="3">
    <source>
        <dbReference type="Proteomes" id="UP000794436"/>
    </source>
</evidence>
<protein>
    <recommendedName>
        <fullName evidence="1">DAGKc domain-containing protein</fullName>
    </recommendedName>
</protein>
<evidence type="ECO:0000313" key="2">
    <source>
        <dbReference type="EMBL" id="TMW55221.1"/>
    </source>
</evidence>
<organism evidence="2 3">
    <name type="scientific">Pythium oligandrum</name>
    <name type="common">Mycoparasitic fungus</name>
    <dbReference type="NCBI Taxonomy" id="41045"/>
    <lineage>
        <taxon>Eukaryota</taxon>
        <taxon>Sar</taxon>
        <taxon>Stramenopiles</taxon>
        <taxon>Oomycota</taxon>
        <taxon>Peronosporomycetes</taxon>
        <taxon>Pythiales</taxon>
        <taxon>Pythiaceae</taxon>
        <taxon>Pythium</taxon>
    </lineage>
</organism>
<dbReference type="GO" id="GO:0016773">
    <property type="term" value="F:phosphotransferase activity, alcohol group as acceptor"/>
    <property type="evidence" value="ECO:0007669"/>
    <property type="project" value="UniProtKB-ARBA"/>
</dbReference>
<dbReference type="Proteomes" id="UP000794436">
    <property type="component" value="Unassembled WGS sequence"/>
</dbReference>
<dbReference type="Pfam" id="PF00781">
    <property type="entry name" value="DAGK_cat"/>
    <property type="match status" value="1"/>
</dbReference>
<reference evidence="2" key="1">
    <citation type="submission" date="2019-03" db="EMBL/GenBank/DDBJ databases">
        <title>Long read genome sequence of the mycoparasitic Pythium oligandrum ATCC 38472 isolated from sugarbeet rhizosphere.</title>
        <authorList>
            <person name="Gaulin E."/>
        </authorList>
    </citation>
    <scope>NUCLEOTIDE SEQUENCE</scope>
    <source>
        <strain evidence="2">ATCC 38472_TT</strain>
    </source>
</reference>
<gene>
    <name evidence="2" type="ORF">Poli38472_013112</name>
</gene>
<keyword evidence="3" id="KW-1185">Reference proteome</keyword>
<dbReference type="InterPro" id="IPR050187">
    <property type="entry name" value="Lipid_Phosphate_FormReg"/>
</dbReference>
<dbReference type="GO" id="GO:0046512">
    <property type="term" value="P:sphingosine biosynthetic process"/>
    <property type="evidence" value="ECO:0007669"/>
    <property type="project" value="TreeGrafter"/>
</dbReference>
<dbReference type="Gene3D" id="2.60.200.40">
    <property type="match status" value="1"/>
</dbReference>
<sequence length="521" mass="57900">MTPSLTQLLQDLEFQYDARSARTLWVPRVRSVRLEASRTHCTVVETSADASRPEKHRLELLWQDVLGAHILTEDGEHLALPIGLESVSKSKTYVFVLFAFPAKNHSPGSLKRRVLRQWLFRFQGDKMTDMVELLTWLNYLADPRSQEAIALAPSLEELKPVTHPTRKYLVIINPVGGAGKGVQMFEKHVAPIFKYTHVEAQVQLTERANHGTDIAEQLPLGQYDGVITVGGDGSLCEIFQGLMKRPDWKDAIKVPIGVIPGGSGNGLFASVMHGLGERFKPANAAFVIAKGLPQPLDLASVRNPHGDQMYSFLSTEWALIGDADIESEKLRMLGGLRFTVMIAHHVLLLRRMYGGRIWYLEDDPNNTSAVVPHNADEGSERPGFDLFENLEEGALASDGSGARWRKIEGPFQLSWAMNTSHAAPDCHTAPGAGLNDGYTYLVVLHQKHSRKDLIDLMLAIDKGTHTKVEAMDFIRTRAYRMEPENPDDVFCVDGELFKGPVESQVHHNVARIVSLPPTQSA</sequence>
<dbReference type="Gene3D" id="3.40.50.10330">
    <property type="entry name" value="Probable inorganic polyphosphate/atp-NAD kinase, domain 1"/>
    <property type="match status" value="1"/>
</dbReference>
<dbReference type="GO" id="GO:0001727">
    <property type="term" value="F:lipid kinase activity"/>
    <property type="evidence" value="ECO:0007669"/>
    <property type="project" value="TreeGrafter"/>
</dbReference>
<dbReference type="InterPro" id="IPR017438">
    <property type="entry name" value="ATP-NAD_kinase_N"/>
</dbReference>
<dbReference type="GO" id="GO:0016020">
    <property type="term" value="C:membrane"/>
    <property type="evidence" value="ECO:0007669"/>
    <property type="project" value="TreeGrafter"/>
</dbReference>
<dbReference type="PANTHER" id="PTHR12358:SF31">
    <property type="entry name" value="ACYLGLYCEROL KINASE, MITOCHONDRIAL"/>
    <property type="match status" value="1"/>
</dbReference>
<dbReference type="EMBL" id="SPLM01000148">
    <property type="protein sequence ID" value="TMW55221.1"/>
    <property type="molecule type" value="Genomic_DNA"/>
</dbReference>
<proteinExistence type="predicted"/>
<dbReference type="AlphaFoldDB" id="A0A8K1C2F3"/>
<dbReference type="OrthoDB" id="3853857at2759"/>
<dbReference type="InterPro" id="IPR016064">
    <property type="entry name" value="NAD/diacylglycerol_kinase_sf"/>
</dbReference>
<dbReference type="SUPFAM" id="SSF111331">
    <property type="entry name" value="NAD kinase/diacylglycerol kinase-like"/>
    <property type="match status" value="1"/>
</dbReference>
<dbReference type="SMART" id="SM00046">
    <property type="entry name" value="DAGKc"/>
    <property type="match status" value="1"/>
</dbReference>
<dbReference type="PANTHER" id="PTHR12358">
    <property type="entry name" value="SPHINGOSINE KINASE"/>
    <property type="match status" value="1"/>
</dbReference>
<name>A0A8K1C2F3_PYTOL</name>
<feature type="domain" description="DAGKc" evidence="1">
    <location>
        <begin position="163"/>
        <end position="305"/>
    </location>
</feature>
<dbReference type="InterPro" id="IPR001206">
    <property type="entry name" value="Diacylglycerol_kinase_cat_dom"/>
</dbReference>
<accession>A0A8K1C2F3</accession>
<evidence type="ECO:0000259" key="1">
    <source>
        <dbReference type="PROSITE" id="PS50146"/>
    </source>
</evidence>
<dbReference type="PROSITE" id="PS50146">
    <property type="entry name" value="DAGK"/>
    <property type="match status" value="1"/>
</dbReference>